<keyword evidence="1" id="KW-0472">Membrane</keyword>
<evidence type="ECO:0000256" key="1">
    <source>
        <dbReference type="SAM" id="Phobius"/>
    </source>
</evidence>
<name>A0A0E9W4B0_ANGAN</name>
<organism evidence="2">
    <name type="scientific">Anguilla anguilla</name>
    <name type="common">European freshwater eel</name>
    <name type="synonym">Muraena anguilla</name>
    <dbReference type="NCBI Taxonomy" id="7936"/>
    <lineage>
        <taxon>Eukaryota</taxon>
        <taxon>Metazoa</taxon>
        <taxon>Chordata</taxon>
        <taxon>Craniata</taxon>
        <taxon>Vertebrata</taxon>
        <taxon>Euteleostomi</taxon>
        <taxon>Actinopterygii</taxon>
        <taxon>Neopterygii</taxon>
        <taxon>Teleostei</taxon>
        <taxon>Anguilliformes</taxon>
        <taxon>Anguillidae</taxon>
        <taxon>Anguilla</taxon>
    </lineage>
</organism>
<dbReference type="EMBL" id="GBXM01023363">
    <property type="protein sequence ID" value="JAH85214.1"/>
    <property type="molecule type" value="Transcribed_RNA"/>
</dbReference>
<reference evidence="2" key="1">
    <citation type="submission" date="2014-11" db="EMBL/GenBank/DDBJ databases">
        <authorList>
            <person name="Amaro Gonzalez C."/>
        </authorList>
    </citation>
    <scope>NUCLEOTIDE SEQUENCE</scope>
</reference>
<reference evidence="2" key="2">
    <citation type="journal article" date="2015" name="Fish Shellfish Immunol.">
        <title>Early steps in the European eel (Anguilla anguilla)-Vibrio vulnificus interaction in the gills: Role of the RtxA13 toxin.</title>
        <authorList>
            <person name="Callol A."/>
            <person name="Pajuelo D."/>
            <person name="Ebbesson L."/>
            <person name="Teles M."/>
            <person name="MacKenzie S."/>
            <person name="Amaro C."/>
        </authorList>
    </citation>
    <scope>NUCLEOTIDE SEQUENCE</scope>
</reference>
<feature type="transmembrane region" description="Helical" evidence="1">
    <location>
        <begin position="22"/>
        <end position="45"/>
    </location>
</feature>
<keyword evidence="1" id="KW-1133">Transmembrane helix</keyword>
<accession>A0A0E9W4B0</accession>
<protein>
    <submittedName>
        <fullName evidence="2">Uncharacterized protein</fullName>
    </submittedName>
</protein>
<keyword evidence="1" id="KW-0812">Transmembrane</keyword>
<proteinExistence type="predicted"/>
<sequence length="50" mass="5627">MVDYCIFCAGYTACKLRSRKTLYTGLLVLMVFKNIYMSGLCLLFSPGACF</sequence>
<evidence type="ECO:0000313" key="2">
    <source>
        <dbReference type="EMBL" id="JAH85214.1"/>
    </source>
</evidence>
<dbReference type="AlphaFoldDB" id="A0A0E9W4B0"/>